<accession>A0A1D7W155</accession>
<sequence length="80" mass="8764">MTDPTCPLPTTSAYSDRADDMLGFHVRSVEATRIGVRYHVETADELVGCPSCGTIAKAHNRRRHTVGDIRLIVIESVEPA</sequence>
<dbReference type="Proteomes" id="UP000094793">
    <property type="component" value="Chromosome"/>
</dbReference>
<dbReference type="KEGG" id="blin:BLSMQ_0962"/>
<evidence type="ECO:0000313" key="2">
    <source>
        <dbReference type="Proteomes" id="UP000094793"/>
    </source>
</evidence>
<name>A0A1D7W155_BREAU</name>
<proteinExistence type="predicted"/>
<dbReference type="EMBL" id="CP017150">
    <property type="protein sequence ID" value="AOP52674.1"/>
    <property type="molecule type" value="Genomic_DNA"/>
</dbReference>
<organism evidence="1 2">
    <name type="scientific">Brevibacterium aurantiacum</name>
    <dbReference type="NCBI Taxonomy" id="273384"/>
    <lineage>
        <taxon>Bacteria</taxon>
        <taxon>Bacillati</taxon>
        <taxon>Actinomycetota</taxon>
        <taxon>Actinomycetes</taxon>
        <taxon>Micrococcales</taxon>
        <taxon>Brevibacteriaceae</taxon>
        <taxon>Brevibacterium</taxon>
    </lineage>
</organism>
<dbReference type="RefSeq" id="WP_162619316.1">
    <property type="nucleotide sequence ID" value="NZ_CP017150.1"/>
</dbReference>
<gene>
    <name evidence="1" type="ORF">BLSMQ_0962</name>
</gene>
<protein>
    <submittedName>
        <fullName evidence="1">Transposase</fullName>
    </submittedName>
</protein>
<dbReference type="AlphaFoldDB" id="A0A1D7W155"/>
<reference evidence="2" key="1">
    <citation type="submission" date="2016-09" db="EMBL/GenBank/DDBJ databases">
        <title>Complete Genome Sequence of Brevibacterium linens SMQ-1335.</title>
        <authorList>
            <person name="de Melo A.G."/>
            <person name="Labrie S.J."/>
            <person name="Dumaresq J."/>
            <person name="Roberts R.J."/>
            <person name="Tremblay D.M."/>
            <person name="Moineau S."/>
        </authorList>
    </citation>
    <scope>NUCLEOTIDE SEQUENCE [LARGE SCALE GENOMIC DNA]</scope>
    <source>
        <strain evidence="2">SMQ-1335</strain>
    </source>
</reference>
<evidence type="ECO:0000313" key="1">
    <source>
        <dbReference type="EMBL" id="AOP52674.1"/>
    </source>
</evidence>